<keyword evidence="3" id="KW-1185">Reference proteome</keyword>
<feature type="transmembrane region" description="Helical" evidence="1">
    <location>
        <begin position="9"/>
        <end position="30"/>
    </location>
</feature>
<feature type="transmembrane region" description="Helical" evidence="1">
    <location>
        <begin position="36"/>
        <end position="56"/>
    </location>
</feature>
<keyword evidence="1" id="KW-0472">Membrane</keyword>
<evidence type="ECO:0000313" key="2">
    <source>
        <dbReference type="EMBL" id="VVE55193.1"/>
    </source>
</evidence>
<evidence type="ECO:0000313" key="3">
    <source>
        <dbReference type="Proteomes" id="UP000406256"/>
    </source>
</evidence>
<dbReference type="EMBL" id="CABPSB010000030">
    <property type="protein sequence ID" value="VVE55193.1"/>
    <property type="molecule type" value="Genomic_DNA"/>
</dbReference>
<name>A0A5E4Z4U1_9BURK</name>
<proteinExistence type="predicted"/>
<gene>
    <name evidence="2" type="ORF">PAN31108_04990</name>
</gene>
<keyword evidence="1" id="KW-1133">Transmembrane helix</keyword>
<dbReference type="Proteomes" id="UP000406256">
    <property type="component" value="Unassembled WGS sequence"/>
</dbReference>
<feature type="transmembrane region" description="Helical" evidence="1">
    <location>
        <begin position="72"/>
        <end position="89"/>
    </location>
</feature>
<dbReference type="AlphaFoldDB" id="A0A5E4Z4U1"/>
<sequence length="127" mass="14355">MKKYRHRLAWYFAVFIINLGILFSGSKLLFSASSSALLYYLPTSVFWLFAGPWLFGRRFRSSSVFGIKAERFGFWIIGIATFGTVIFLLQGNDKLAAIAIFAVMCGVEDVIWSREGRCSTDQPGFQS</sequence>
<evidence type="ECO:0000256" key="1">
    <source>
        <dbReference type="SAM" id="Phobius"/>
    </source>
</evidence>
<organism evidence="2 3">
    <name type="scientific">Pandoraea anhela</name>
    <dbReference type="NCBI Taxonomy" id="2508295"/>
    <lineage>
        <taxon>Bacteria</taxon>
        <taxon>Pseudomonadati</taxon>
        <taxon>Pseudomonadota</taxon>
        <taxon>Betaproteobacteria</taxon>
        <taxon>Burkholderiales</taxon>
        <taxon>Burkholderiaceae</taxon>
        <taxon>Pandoraea</taxon>
    </lineage>
</organism>
<protein>
    <submittedName>
        <fullName evidence="2">Uncharacterized protein</fullName>
    </submittedName>
</protein>
<keyword evidence="1" id="KW-0812">Transmembrane</keyword>
<reference evidence="2 3" key="1">
    <citation type="submission" date="2019-08" db="EMBL/GenBank/DDBJ databases">
        <authorList>
            <person name="Peeters C."/>
        </authorList>
    </citation>
    <scope>NUCLEOTIDE SEQUENCE [LARGE SCALE GENOMIC DNA]</scope>
    <source>
        <strain evidence="2 3">LMG 31108</strain>
    </source>
</reference>
<feature type="transmembrane region" description="Helical" evidence="1">
    <location>
        <begin position="95"/>
        <end position="112"/>
    </location>
</feature>
<accession>A0A5E4Z4U1</accession>